<organism evidence="1 2">
    <name type="scientific">Nocardia higoensis</name>
    <dbReference type="NCBI Taxonomy" id="228599"/>
    <lineage>
        <taxon>Bacteria</taxon>
        <taxon>Bacillati</taxon>
        <taxon>Actinomycetota</taxon>
        <taxon>Actinomycetes</taxon>
        <taxon>Mycobacteriales</taxon>
        <taxon>Nocardiaceae</taxon>
        <taxon>Nocardia</taxon>
    </lineage>
</organism>
<proteinExistence type="predicted"/>
<name>A0ABS0D9X2_9NOCA</name>
<dbReference type="Gene3D" id="1.20.120.330">
    <property type="entry name" value="Nucleotidyltransferases domain 2"/>
    <property type="match status" value="1"/>
</dbReference>
<comment type="caution">
    <text evidence="1">The sequence shown here is derived from an EMBL/GenBank/DDBJ whole genome shotgun (WGS) entry which is preliminary data.</text>
</comment>
<protein>
    <submittedName>
        <fullName evidence="1">Aminoglycoside 6-adenylyltransferase</fullName>
    </submittedName>
</protein>
<sequence length="267" mass="30247">MDYSEAISALVSWAEARSDVRALILTGSAAQGTAHPLSDRDIQVFTTDIPALLDDESWWTGLGEVLVVERLEDGDGNPTRLVYYAGGKLDLTLLPADSLEGRVYEHPFEVLFDRDDAAHTLTHQPETAAAPTVEEFSESVHWAWAAALMEAKAIARDEPWSARLRHRDLEEELLRMIEWDHRARYGGDFDTRHLGTRMRSWMDTDIQADLERCWSGFGARGTEQALLATVDLYRGLAERTAQHFDFPAFDHQRLAAELHTILRFGRR</sequence>
<dbReference type="InterPro" id="IPR043519">
    <property type="entry name" value="NT_sf"/>
</dbReference>
<dbReference type="Proteomes" id="UP000707731">
    <property type="component" value="Unassembled WGS sequence"/>
</dbReference>
<dbReference type="EMBL" id="JADLQN010000001">
    <property type="protein sequence ID" value="MBF6355249.1"/>
    <property type="molecule type" value="Genomic_DNA"/>
</dbReference>
<accession>A0ABS0D9X2</accession>
<keyword evidence="2" id="KW-1185">Reference proteome</keyword>
<dbReference type="Gene3D" id="3.30.460.10">
    <property type="entry name" value="Beta Polymerase, domain 2"/>
    <property type="match status" value="1"/>
</dbReference>
<evidence type="ECO:0000313" key="2">
    <source>
        <dbReference type="Proteomes" id="UP000707731"/>
    </source>
</evidence>
<reference evidence="1 2" key="1">
    <citation type="submission" date="2020-10" db="EMBL/GenBank/DDBJ databases">
        <title>Identification of Nocardia species via Next-generation sequencing and recognition of intraspecies genetic diversity.</title>
        <authorList>
            <person name="Li P."/>
            <person name="Li P."/>
            <person name="Lu B."/>
        </authorList>
    </citation>
    <scope>NUCLEOTIDE SEQUENCE [LARGE SCALE GENOMIC DNA]</scope>
    <source>
        <strain evidence="1 2">BJ06-0143</strain>
    </source>
</reference>
<dbReference type="SUPFAM" id="SSF81301">
    <property type="entry name" value="Nucleotidyltransferase"/>
    <property type="match status" value="1"/>
</dbReference>
<dbReference type="SUPFAM" id="SSF81631">
    <property type="entry name" value="PAP/OAS1 substrate-binding domain"/>
    <property type="match status" value="1"/>
</dbReference>
<dbReference type="InterPro" id="IPR007530">
    <property type="entry name" value="Aminoglycoside_adenylylTfrase"/>
</dbReference>
<evidence type="ECO:0000313" key="1">
    <source>
        <dbReference type="EMBL" id="MBF6355249.1"/>
    </source>
</evidence>
<gene>
    <name evidence="1" type="ORF">IU449_11965</name>
</gene>
<dbReference type="RefSeq" id="WP_195001867.1">
    <property type="nucleotide sequence ID" value="NZ_JADLQN010000001.1"/>
</dbReference>
<dbReference type="Pfam" id="PF04439">
    <property type="entry name" value="Adenyl_transf"/>
    <property type="match status" value="1"/>
</dbReference>